<keyword evidence="6" id="KW-1185">Reference proteome</keyword>
<evidence type="ECO:0000313" key="4">
    <source>
        <dbReference type="EMBL" id="MBB3175171.1"/>
    </source>
</evidence>
<dbReference type="AlphaFoldDB" id="A0A839V6V5"/>
<keyword evidence="2 4" id="KW-0413">Isomerase</keyword>
<dbReference type="EC" id="5.3.2.6" evidence="4"/>
<dbReference type="Proteomes" id="UP000557688">
    <property type="component" value="Unassembled WGS sequence"/>
</dbReference>
<dbReference type="EMBL" id="JABXXQ010000368">
    <property type="protein sequence ID" value="NVN31414.1"/>
    <property type="molecule type" value="Genomic_DNA"/>
</dbReference>
<evidence type="ECO:0000256" key="1">
    <source>
        <dbReference type="ARBA" id="ARBA00006723"/>
    </source>
</evidence>
<evidence type="ECO:0000313" key="6">
    <source>
        <dbReference type="Proteomes" id="UP000557688"/>
    </source>
</evidence>
<dbReference type="PANTHER" id="PTHR35530">
    <property type="entry name" value="TAUTOMERASE-RELATED"/>
    <property type="match status" value="1"/>
</dbReference>
<organism evidence="4 6">
    <name type="scientific">Endobacter medicaginis</name>
    <dbReference type="NCBI Taxonomy" id="1181271"/>
    <lineage>
        <taxon>Bacteria</taxon>
        <taxon>Pseudomonadati</taxon>
        <taxon>Pseudomonadota</taxon>
        <taxon>Alphaproteobacteria</taxon>
        <taxon>Acetobacterales</taxon>
        <taxon>Acetobacteraceae</taxon>
        <taxon>Endobacter</taxon>
    </lineage>
</organism>
<feature type="domain" description="4-oxalocrotonate tautomerase-like" evidence="3">
    <location>
        <begin position="2"/>
        <end position="62"/>
    </location>
</feature>
<evidence type="ECO:0000259" key="3">
    <source>
        <dbReference type="Pfam" id="PF01361"/>
    </source>
</evidence>
<dbReference type="Pfam" id="PF01361">
    <property type="entry name" value="Tautomerase"/>
    <property type="match status" value="1"/>
</dbReference>
<proteinExistence type="inferred from homology"/>
<dbReference type="GO" id="GO:0016853">
    <property type="term" value="F:isomerase activity"/>
    <property type="evidence" value="ECO:0007669"/>
    <property type="project" value="UniProtKB-KW"/>
</dbReference>
<dbReference type="Gene3D" id="3.30.429.10">
    <property type="entry name" value="Macrophage Migration Inhibitory Factor"/>
    <property type="match status" value="1"/>
</dbReference>
<comment type="similarity">
    <text evidence="1">Belongs to the 4-oxalocrotonate tautomerase family.</text>
</comment>
<dbReference type="RefSeq" id="WP_176625704.1">
    <property type="nucleotide sequence ID" value="NZ_JABXXQ010000368.1"/>
</dbReference>
<dbReference type="SUPFAM" id="SSF55331">
    <property type="entry name" value="Tautomerase/MIF"/>
    <property type="match status" value="1"/>
</dbReference>
<gene>
    <name evidence="4" type="ORF">FHR90_003024</name>
    <name evidence="5" type="ORF">HUK83_13880</name>
</gene>
<dbReference type="InterPro" id="IPR014347">
    <property type="entry name" value="Tautomerase/MIF_sf"/>
</dbReference>
<protein>
    <submittedName>
        <fullName evidence="4 5">4-oxalocrotonate tautomerase</fullName>
        <ecNumber evidence="4">5.3.2.6</ecNumber>
    </submittedName>
</protein>
<evidence type="ECO:0000313" key="7">
    <source>
        <dbReference type="Proteomes" id="UP000565205"/>
    </source>
</evidence>
<sequence>MPLVTIDVIRDVFTPAQKADLIREVTDAMIRVEGEAMRGVTWVRINEIASGDWAIGGRPLTTQDVHKLAATPLSA</sequence>
<evidence type="ECO:0000313" key="5">
    <source>
        <dbReference type="EMBL" id="NVN31414.1"/>
    </source>
</evidence>
<accession>A0A839V6V5</accession>
<name>A0A839V6V5_9PROT</name>
<dbReference type="EMBL" id="JACHXV010000020">
    <property type="protein sequence ID" value="MBB3175171.1"/>
    <property type="molecule type" value="Genomic_DNA"/>
</dbReference>
<dbReference type="Proteomes" id="UP000565205">
    <property type="component" value="Unassembled WGS sequence"/>
</dbReference>
<reference evidence="4 6" key="2">
    <citation type="submission" date="2020-08" db="EMBL/GenBank/DDBJ databases">
        <title>Genomic Encyclopedia of Type Strains, Phase III (KMG-III): the genomes of soil and plant-associated and newly described type strains.</title>
        <authorList>
            <person name="Whitman W."/>
        </authorList>
    </citation>
    <scope>NUCLEOTIDE SEQUENCE [LARGE SCALE GENOMIC DNA]</scope>
    <source>
        <strain evidence="4 6">CECT 8088</strain>
    </source>
</reference>
<evidence type="ECO:0000256" key="2">
    <source>
        <dbReference type="ARBA" id="ARBA00023235"/>
    </source>
</evidence>
<dbReference type="PANTHER" id="PTHR35530:SF1">
    <property type="entry name" value="2-HYDROXYMUCONATE TAUTOMERASE"/>
    <property type="match status" value="1"/>
</dbReference>
<comment type="caution">
    <text evidence="4">The sequence shown here is derived from an EMBL/GenBank/DDBJ whole genome shotgun (WGS) entry which is preliminary data.</text>
</comment>
<dbReference type="InterPro" id="IPR004370">
    <property type="entry name" value="4-OT-like_dom"/>
</dbReference>
<reference evidence="5 7" key="1">
    <citation type="submission" date="2020-06" db="EMBL/GenBank/DDBJ databases">
        <title>Description of novel acetic acid bacteria.</title>
        <authorList>
            <person name="Sombolestani A."/>
        </authorList>
    </citation>
    <scope>NUCLEOTIDE SEQUENCE [LARGE SCALE GENOMIC DNA]</scope>
    <source>
        <strain evidence="5 7">LMG 26838</strain>
    </source>
</reference>